<proteinExistence type="predicted"/>
<protein>
    <submittedName>
        <fullName evidence="2">Uncharacterized protein</fullName>
    </submittedName>
</protein>
<feature type="region of interest" description="Disordered" evidence="1">
    <location>
        <begin position="1"/>
        <end position="25"/>
    </location>
</feature>
<name>A0A699Z912_HAELA</name>
<dbReference type="EMBL" id="BLLF01000886">
    <property type="protein sequence ID" value="GFH15696.1"/>
    <property type="molecule type" value="Genomic_DNA"/>
</dbReference>
<reference evidence="2 3" key="1">
    <citation type="submission" date="2020-02" db="EMBL/GenBank/DDBJ databases">
        <title>Draft genome sequence of Haematococcus lacustris strain NIES-144.</title>
        <authorList>
            <person name="Morimoto D."/>
            <person name="Nakagawa S."/>
            <person name="Yoshida T."/>
            <person name="Sawayama S."/>
        </authorList>
    </citation>
    <scope>NUCLEOTIDE SEQUENCE [LARGE SCALE GENOMIC DNA]</scope>
    <source>
        <strain evidence="2 3">NIES-144</strain>
    </source>
</reference>
<evidence type="ECO:0000313" key="3">
    <source>
        <dbReference type="Proteomes" id="UP000485058"/>
    </source>
</evidence>
<dbReference type="Proteomes" id="UP000485058">
    <property type="component" value="Unassembled WGS sequence"/>
</dbReference>
<sequence>MRLKADGSVDKMSRQHIGSNKSLGKYCGDDSPPARCLHAALRDLAEQASWTLEEMEARLPREAYGAANSAESTAPCVAGTHETSTGAAKVVEC</sequence>
<evidence type="ECO:0000256" key="1">
    <source>
        <dbReference type="SAM" id="MobiDB-lite"/>
    </source>
</evidence>
<gene>
    <name evidence="2" type="ORF">HaLaN_11971</name>
</gene>
<accession>A0A699Z912</accession>
<dbReference type="AlphaFoldDB" id="A0A699Z912"/>
<evidence type="ECO:0000313" key="2">
    <source>
        <dbReference type="EMBL" id="GFH15696.1"/>
    </source>
</evidence>
<comment type="caution">
    <text evidence="2">The sequence shown here is derived from an EMBL/GenBank/DDBJ whole genome shotgun (WGS) entry which is preliminary data.</text>
</comment>
<organism evidence="2 3">
    <name type="scientific">Haematococcus lacustris</name>
    <name type="common">Green alga</name>
    <name type="synonym">Haematococcus pluvialis</name>
    <dbReference type="NCBI Taxonomy" id="44745"/>
    <lineage>
        <taxon>Eukaryota</taxon>
        <taxon>Viridiplantae</taxon>
        <taxon>Chlorophyta</taxon>
        <taxon>core chlorophytes</taxon>
        <taxon>Chlorophyceae</taxon>
        <taxon>CS clade</taxon>
        <taxon>Chlamydomonadales</taxon>
        <taxon>Haematococcaceae</taxon>
        <taxon>Haematococcus</taxon>
    </lineage>
</organism>
<feature type="compositionally biased region" description="Basic and acidic residues" evidence="1">
    <location>
        <begin position="1"/>
        <end position="13"/>
    </location>
</feature>
<keyword evidence="3" id="KW-1185">Reference proteome</keyword>